<dbReference type="Proteomes" id="UP000617145">
    <property type="component" value="Unassembled WGS sequence"/>
</dbReference>
<reference evidence="1" key="1">
    <citation type="journal article" date="2014" name="Int. J. Syst. Evol. Microbiol.">
        <title>Complete genome sequence of Corynebacterium casei LMG S-19264T (=DSM 44701T), isolated from a smear-ripened cheese.</title>
        <authorList>
            <consortium name="US DOE Joint Genome Institute (JGI-PGF)"/>
            <person name="Walter F."/>
            <person name="Albersmeier A."/>
            <person name="Kalinowski J."/>
            <person name="Ruckert C."/>
        </authorList>
    </citation>
    <scope>NUCLEOTIDE SEQUENCE</scope>
    <source>
        <strain evidence="1">CGMCC 1.15762</strain>
    </source>
</reference>
<evidence type="ECO:0000313" key="2">
    <source>
        <dbReference type="Proteomes" id="UP000617145"/>
    </source>
</evidence>
<evidence type="ECO:0000313" key="1">
    <source>
        <dbReference type="EMBL" id="GGG80630.1"/>
    </source>
</evidence>
<comment type="caution">
    <text evidence="1">The sequence shown here is derived from an EMBL/GenBank/DDBJ whole genome shotgun (WGS) entry which is preliminary data.</text>
</comment>
<sequence length="41" mass="4488">MRVTPHRVDLSIFVTDGKGWSQADGEEKEEITLGDVICSPA</sequence>
<reference evidence="1" key="2">
    <citation type="submission" date="2020-09" db="EMBL/GenBank/DDBJ databases">
        <authorList>
            <person name="Sun Q."/>
            <person name="Zhou Y."/>
        </authorList>
    </citation>
    <scope>NUCLEOTIDE SEQUENCE</scope>
    <source>
        <strain evidence="1">CGMCC 1.15762</strain>
    </source>
</reference>
<gene>
    <name evidence="1" type="ORF">GCM10011415_32540</name>
</gene>
<accession>A0A8J2ZMK0</accession>
<name>A0A8J2ZMK0_9RHOB</name>
<keyword evidence="2" id="KW-1185">Reference proteome</keyword>
<organism evidence="1 2">
    <name type="scientific">Salipiger pallidus</name>
    <dbReference type="NCBI Taxonomy" id="1775170"/>
    <lineage>
        <taxon>Bacteria</taxon>
        <taxon>Pseudomonadati</taxon>
        <taxon>Pseudomonadota</taxon>
        <taxon>Alphaproteobacteria</taxon>
        <taxon>Rhodobacterales</taxon>
        <taxon>Roseobacteraceae</taxon>
        <taxon>Salipiger</taxon>
    </lineage>
</organism>
<proteinExistence type="predicted"/>
<dbReference type="InterPro" id="IPR014710">
    <property type="entry name" value="RmlC-like_jellyroll"/>
</dbReference>
<dbReference type="RefSeq" id="WP_277874187.1">
    <property type="nucleotide sequence ID" value="NZ_BMJV01000007.1"/>
</dbReference>
<dbReference type="Gene3D" id="2.60.120.10">
    <property type="entry name" value="Jelly Rolls"/>
    <property type="match status" value="1"/>
</dbReference>
<protein>
    <submittedName>
        <fullName evidence="1">Uncharacterized protein</fullName>
    </submittedName>
</protein>
<dbReference type="EMBL" id="BMJV01000007">
    <property type="protein sequence ID" value="GGG80630.1"/>
    <property type="molecule type" value="Genomic_DNA"/>
</dbReference>
<dbReference type="AlphaFoldDB" id="A0A8J2ZMK0"/>